<protein>
    <submittedName>
        <fullName evidence="1">Uncharacterized protein</fullName>
    </submittedName>
</protein>
<dbReference type="Proteomes" id="UP000030701">
    <property type="component" value="Unassembled WGS sequence"/>
</dbReference>
<dbReference type="HOGENOM" id="CLU_2527536_0_0_1"/>
<accession>X0L203</accession>
<reference evidence="1" key="2">
    <citation type="submission" date="2012-05" db="EMBL/GenBank/DDBJ databases">
        <title>The Genome Annotation of Fusarium oxysporum Cotton.</title>
        <authorList>
            <consortium name="The Broad Institute Genomics Platform"/>
            <person name="Ma L.-J."/>
            <person name="Corby-Kistler H."/>
            <person name="Broz K."/>
            <person name="Gale L.R."/>
            <person name="Jonkers W."/>
            <person name="O'Donnell K."/>
            <person name="Ploetz R."/>
            <person name="Steinberg C."/>
            <person name="Schwartz D.C."/>
            <person name="VanEtten H."/>
            <person name="Zhou S."/>
            <person name="Young S.K."/>
            <person name="Zeng Q."/>
            <person name="Gargeya S."/>
            <person name="Fitzgerald M."/>
            <person name="Abouelleil A."/>
            <person name="Alvarado L."/>
            <person name="Chapman S.B."/>
            <person name="Gainer-Dewar J."/>
            <person name="Goldberg J."/>
            <person name="Griggs A."/>
            <person name="Gujja S."/>
            <person name="Hansen M."/>
            <person name="Howarth C."/>
            <person name="Imamovic A."/>
            <person name="Ireland A."/>
            <person name="Larimer J."/>
            <person name="McCowan C."/>
            <person name="Murphy C."/>
            <person name="Pearson M."/>
            <person name="Poon T.W."/>
            <person name="Priest M."/>
            <person name="Roberts A."/>
            <person name="Saif S."/>
            <person name="Shea T."/>
            <person name="Sykes S."/>
            <person name="Wortman J."/>
            <person name="Nusbaum C."/>
            <person name="Birren B."/>
        </authorList>
    </citation>
    <scope>NUCLEOTIDE SEQUENCE</scope>
    <source>
        <strain evidence="1">25433</strain>
    </source>
</reference>
<dbReference type="AlphaFoldDB" id="X0L203"/>
<dbReference type="EMBL" id="JH658033">
    <property type="protein sequence ID" value="EXM15087.1"/>
    <property type="molecule type" value="Genomic_DNA"/>
</dbReference>
<name>X0L203_FUSOX</name>
<evidence type="ECO:0000313" key="1">
    <source>
        <dbReference type="EMBL" id="EXM15087.1"/>
    </source>
</evidence>
<organism evidence="1">
    <name type="scientific">Fusarium oxysporum f. sp. vasinfectum 25433</name>
    <dbReference type="NCBI Taxonomy" id="1089449"/>
    <lineage>
        <taxon>Eukaryota</taxon>
        <taxon>Fungi</taxon>
        <taxon>Dikarya</taxon>
        <taxon>Ascomycota</taxon>
        <taxon>Pezizomycotina</taxon>
        <taxon>Sordariomycetes</taxon>
        <taxon>Hypocreomycetidae</taxon>
        <taxon>Hypocreales</taxon>
        <taxon>Nectriaceae</taxon>
        <taxon>Fusarium</taxon>
        <taxon>Fusarium oxysporum species complex</taxon>
    </lineage>
</organism>
<sequence length="84" mass="9049">MARTRELQQQSVGTHLDCPAHPVRLRVLPEAGGRRRNPRSAGSNVQEVLSADGGDTFRTCTAMEAISLCGLPHQSYQAPSPLVP</sequence>
<proteinExistence type="predicted"/>
<gene>
    <name evidence="1" type="ORF">FOTG_16531</name>
</gene>
<reference evidence="1" key="1">
    <citation type="submission" date="2011-11" db="EMBL/GenBank/DDBJ databases">
        <title>The Genome Sequence of Fusarium oxysporum Cotton.</title>
        <authorList>
            <consortium name="The Broad Institute Genome Sequencing Platform"/>
            <person name="Ma L.-J."/>
            <person name="Gale L.R."/>
            <person name="Schwartz D.C."/>
            <person name="Zhou S."/>
            <person name="Corby-Kistler H."/>
            <person name="Young S.K."/>
            <person name="Zeng Q."/>
            <person name="Gargeya S."/>
            <person name="Fitzgerald M."/>
            <person name="Haas B."/>
            <person name="Abouelleil A."/>
            <person name="Alvarado L."/>
            <person name="Arachchi H.M."/>
            <person name="Berlin A."/>
            <person name="Brown A."/>
            <person name="Chapman S.B."/>
            <person name="Chen Z."/>
            <person name="Dunbar C."/>
            <person name="Freedman E."/>
            <person name="Gearin G."/>
            <person name="Goldberg J."/>
            <person name="Griggs A."/>
            <person name="Gujja S."/>
            <person name="Heiman D."/>
            <person name="Howarth C."/>
            <person name="Larson L."/>
            <person name="Lui A."/>
            <person name="MacDonald P.J.P."/>
            <person name="Montmayeur A."/>
            <person name="Murphy C."/>
            <person name="Neiman D."/>
            <person name="Pearson M."/>
            <person name="Priest M."/>
            <person name="Roberts A."/>
            <person name="Saif S."/>
            <person name="Shea T."/>
            <person name="Shenoy N."/>
            <person name="Sisk P."/>
            <person name="Stolte C."/>
            <person name="Sykes S."/>
            <person name="Wortman J."/>
            <person name="Nusbaum C."/>
            <person name="Birren B."/>
        </authorList>
    </citation>
    <scope>NUCLEOTIDE SEQUENCE [LARGE SCALE GENOMIC DNA]</scope>
    <source>
        <strain evidence="1">25433</strain>
    </source>
</reference>